<keyword evidence="1" id="KW-1133">Transmembrane helix</keyword>
<accession>A0AAJ5VUU1</accession>
<evidence type="ECO:0000313" key="2">
    <source>
        <dbReference type="EMBL" id="WEK03873.1"/>
    </source>
</evidence>
<dbReference type="EMBL" id="CP119312">
    <property type="protein sequence ID" value="WEK03873.1"/>
    <property type="molecule type" value="Genomic_DNA"/>
</dbReference>
<evidence type="ECO:0000313" key="3">
    <source>
        <dbReference type="Proteomes" id="UP001217476"/>
    </source>
</evidence>
<dbReference type="AlphaFoldDB" id="A0AAJ5VUU1"/>
<organism evidence="2 3">
    <name type="scientific">Candidatus Devosia phytovorans</name>
    <dbReference type="NCBI Taxonomy" id="3121372"/>
    <lineage>
        <taxon>Bacteria</taxon>
        <taxon>Pseudomonadati</taxon>
        <taxon>Pseudomonadota</taxon>
        <taxon>Alphaproteobacteria</taxon>
        <taxon>Hyphomicrobiales</taxon>
        <taxon>Devosiaceae</taxon>
        <taxon>Devosia</taxon>
    </lineage>
</organism>
<gene>
    <name evidence="2" type="ORF">P0Y65_17015</name>
</gene>
<reference evidence="2" key="1">
    <citation type="submission" date="2023-03" db="EMBL/GenBank/DDBJ databases">
        <title>Andean soil-derived lignocellulolytic bacterial consortium as a source of novel taxa and putative plastic-active enzymes.</title>
        <authorList>
            <person name="Diaz-Garcia L."/>
            <person name="Chuvochina M."/>
            <person name="Feuerriegel G."/>
            <person name="Bunk B."/>
            <person name="Sproer C."/>
            <person name="Streit W.R."/>
            <person name="Rodriguez L.M."/>
            <person name="Overmann J."/>
            <person name="Jimenez D.J."/>
        </authorList>
    </citation>
    <scope>NUCLEOTIDE SEQUENCE</scope>
    <source>
        <strain evidence="2">MAG 4196</strain>
    </source>
</reference>
<evidence type="ECO:0000256" key="1">
    <source>
        <dbReference type="SAM" id="Phobius"/>
    </source>
</evidence>
<proteinExistence type="predicted"/>
<keyword evidence="1" id="KW-0472">Membrane</keyword>
<keyword evidence="1" id="KW-0812">Transmembrane</keyword>
<dbReference type="Proteomes" id="UP001217476">
    <property type="component" value="Chromosome"/>
</dbReference>
<name>A0AAJ5VUU1_9HYPH</name>
<sequence>METLVPVLVWDTGSTEFLGLAASDWVAVGSGLGGALLGSLVAGIIAAWLQVKAADHAHRLQMAAIDHSSKQHEIARIAAARDNAVRLMMRASQILVHIRATVDSLHRQLENANRYGLTGHPMWARVPGIVGSTRLQLFEVDELAPFLEAHEFALVSRCVELGLQHEVLVASIDQYNRVRAKMKDLIPPDALEDGTLFDSDKEKVLARLVPYTAELNALMAQIKHRSETQLSRARELNVLIGERGEKLFGPGFPHVNPAEMDA</sequence>
<protein>
    <submittedName>
        <fullName evidence="2">Uncharacterized protein</fullName>
    </submittedName>
</protein>
<feature type="transmembrane region" description="Helical" evidence="1">
    <location>
        <begin position="25"/>
        <end position="49"/>
    </location>
</feature>